<dbReference type="AlphaFoldDB" id="A0A1H6WUT6"/>
<accession>A0A1H6WUT6</accession>
<organism evidence="1 2">
    <name type="scientific">Sharpea azabuensis</name>
    <dbReference type="NCBI Taxonomy" id="322505"/>
    <lineage>
        <taxon>Bacteria</taxon>
        <taxon>Bacillati</taxon>
        <taxon>Bacillota</taxon>
        <taxon>Erysipelotrichia</taxon>
        <taxon>Erysipelotrichales</taxon>
        <taxon>Coprobacillaceae</taxon>
        <taxon>Sharpea</taxon>
    </lineage>
</organism>
<gene>
    <name evidence="1" type="ORF">SAMN04487834_10673</name>
</gene>
<protein>
    <submittedName>
        <fullName evidence="1">Uncharacterized protein</fullName>
    </submittedName>
</protein>
<sequence length="68" mass="7479">MTDLVCHSVPLENAISILKCGCLLSAVHAKKLPDTVLQKEDRNAANDPTDFFHLLISRNSRSQSLNGM</sequence>
<keyword evidence="2" id="KW-1185">Reference proteome</keyword>
<evidence type="ECO:0000313" key="1">
    <source>
        <dbReference type="EMBL" id="SEJ16322.1"/>
    </source>
</evidence>
<evidence type="ECO:0000313" key="2">
    <source>
        <dbReference type="Proteomes" id="UP000183028"/>
    </source>
</evidence>
<dbReference type="EMBL" id="FNYK01000067">
    <property type="protein sequence ID" value="SEJ16322.1"/>
    <property type="molecule type" value="Genomic_DNA"/>
</dbReference>
<dbReference type="Proteomes" id="UP000183028">
    <property type="component" value="Unassembled WGS sequence"/>
</dbReference>
<name>A0A1H6WUT6_9FIRM</name>
<reference evidence="2" key="1">
    <citation type="submission" date="2016-10" db="EMBL/GenBank/DDBJ databases">
        <authorList>
            <person name="Varghese N."/>
        </authorList>
    </citation>
    <scope>NUCLEOTIDE SEQUENCE [LARGE SCALE GENOMIC DNA]</scope>
    <source>
        <strain evidence="2">DSM 20406</strain>
    </source>
</reference>
<proteinExistence type="predicted"/>